<dbReference type="Pfam" id="PF00725">
    <property type="entry name" value="3HCDH"/>
    <property type="match status" value="2"/>
</dbReference>
<dbReference type="CDD" id="cd06558">
    <property type="entry name" value="crotonase-like"/>
    <property type="match status" value="1"/>
</dbReference>
<evidence type="ECO:0000256" key="3">
    <source>
        <dbReference type="ARBA" id="ARBA00022963"/>
    </source>
</evidence>
<dbReference type="Pfam" id="PF02737">
    <property type="entry name" value="3HCDH_N"/>
    <property type="match status" value="1"/>
</dbReference>
<sequence>MHRRRAGDRDGAGGGGVIGKVGVIGAGLMGTGIAAQVANAGLPVVLLDIVPGAAARAVAAALKAEPAAFMHPRNAKRVEAGDLDADFGKLADCDWIIEAIIERPGAKRELYQRLEAVRKDGSIVSSNTSTIRLADLAADMPPRFAADFLITHFFNPPRYMRLLEIVAGPATRPQAVAAIRDFADRRLGKTVIDCADTPGFIANRIGALWISAATRHAIDLGLSVEEADAVAGKPFGVPKTGIFGLLDLVGIDIVPHVGDSLLASLPPDDPYRAVHRAEPLIARMIAEGRTGRKGKGGFYTLHRNGADRVKLAIDLASGEYRPAGKPRLDSLQVGAKDLRRLAEHPDRGGRYARAVLLDTLSYAASLVPDVAATVDAVDTAMRLGYNWRWGPFELIDRVGATWLAEALRADGRPVPKLLERVGEGTFYRVQDGSLQTFTPDGEYHDVVRPEGVLLLQDIKRRSRPLAKNGSASLWDIGDGVACLEFHSKGNSLDPDTMAMLGKAVAMGGKGAFRALVIHNEGQHFSVGANLGLALFAANIAAWGEIESLVEAGQKAYRALRAAPFPVVGAPSGMALGGGCEILLHCDAVQAHAESYIGLVEVGVGVIPGWGGCAGMLARLATAPALPKGPIPPVARAFEMIATARVAKSAAEAQEMLVLRPTDGITFNRDRLLADAKARALALVEGYQPPAPVTLRLPGPSGRAALDLAVHGFALQGKATPHDVVVSRFLAETLTGGPKADPLDEIPLERIYDLERRAFMTLLKQPATLARIEHMLETGKPLRN</sequence>
<comment type="catalytic activity">
    <reaction evidence="7">
        <text>a (3S)-3-hydroxyacyl-CoA + NAD(+) = a 3-oxoacyl-CoA + NADH + H(+)</text>
        <dbReference type="Rhea" id="RHEA:22432"/>
        <dbReference type="ChEBI" id="CHEBI:15378"/>
        <dbReference type="ChEBI" id="CHEBI:57318"/>
        <dbReference type="ChEBI" id="CHEBI:57540"/>
        <dbReference type="ChEBI" id="CHEBI:57945"/>
        <dbReference type="ChEBI" id="CHEBI:90726"/>
        <dbReference type="EC" id="1.1.1.35"/>
    </reaction>
</comment>
<dbReference type="InterPro" id="IPR029045">
    <property type="entry name" value="ClpP/crotonase-like_dom_sf"/>
</dbReference>
<keyword evidence="6" id="KW-0443">Lipid metabolism</keyword>
<dbReference type="InterPro" id="IPR008927">
    <property type="entry name" value="6-PGluconate_DH-like_C_sf"/>
</dbReference>
<gene>
    <name evidence="10" type="ORF">F1189_26220</name>
</gene>
<dbReference type="GO" id="GO:0006635">
    <property type="term" value="P:fatty acid beta-oxidation"/>
    <property type="evidence" value="ECO:0007669"/>
    <property type="project" value="UniProtKB-UniPathway"/>
</dbReference>
<evidence type="ECO:0000313" key="10">
    <source>
        <dbReference type="EMBL" id="KAA5609047.1"/>
    </source>
</evidence>
<keyword evidence="11" id="KW-1185">Reference proteome</keyword>
<dbReference type="Gene3D" id="3.90.226.10">
    <property type="entry name" value="2-enoyl-CoA Hydratase, Chain A, domain 1"/>
    <property type="match status" value="1"/>
</dbReference>
<dbReference type="SUPFAM" id="SSF48179">
    <property type="entry name" value="6-phosphogluconate dehydrogenase C-terminal domain-like"/>
    <property type="match status" value="2"/>
</dbReference>
<dbReference type="GO" id="GO:0070403">
    <property type="term" value="F:NAD+ binding"/>
    <property type="evidence" value="ECO:0007669"/>
    <property type="project" value="InterPro"/>
</dbReference>
<reference evidence="10 11" key="1">
    <citation type="submission" date="2019-09" db="EMBL/GenBank/DDBJ databases">
        <title>Genome sequence of Rhodovastum atsumiense, a diverse member of the Acetobacteraceae family of non-sulfur purple photosynthetic bacteria.</title>
        <authorList>
            <person name="Meyer T."/>
            <person name="Kyndt J."/>
        </authorList>
    </citation>
    <scope>NUCLEOTIDE SEQUENCE [LARGE SCALE GENOMIC DNA]</scope>
    <source>
        <strain evidence="10 11">DSM 21279</strain>
    </source>
</reference>
<keyword evidence="3" id="KW-0442">Lipid degradation</keyword>
<comment type="pathway">
    <text evidence="1">Lipid metabolism; fatty acid beta-oxidation.</text>
</comment>
<keyword evidence="4" id="KW-0560">Oxidoreductase</keyword>
<dbReference type="PANTHER" id="PTHR48075:SF7">
    <property type="entry name" value="3-HYDROXYACYL-COA DEHYDROGENASE-RELATED"/>
    <property type="match status" value="1"/>
</dbReference>
<evidence type="ECO:0000256" key="4">
    <source>
        <dbReference type="ARBA" id="ARBA00023002"/>
    </source>
</evidence>
<dbReference type="SUPFAM" id="SSF52096">
    <property type="entry name" value="ClpP/crotonase"/>
    <property type="match status" value="1"/>
</dbReference>
<evidence type="ECO:0000313" key="11">
    <source>
        <dbReference type="Proteomes" id="UP000325255"/>
    </source>
</evidence>
<evidence type="ECO:0000256" key="1">
    <source>
        <dbReference type="ARBA" id="ARBA00005005"/>
    </source>
</evidence>
<dbReference type="Gene3D" id="1.10.1040.50">
    <property type="match status" value="1"/>
</dbReference>
<accession>A0A5M6IM72</accession>
<evidence type="ECO:0000259" key="8">
    <source>
        <dbReference type="Pfam" id="PF00725"/>
    </source>
</evidence>
<evidence type="ECO:0000256" key="7">
    <source>
        <dbReference type="ARBA" id="ARBA00049556"/>
    </source>
</evidence>
<dbReference type="AlphaFoldDB" id="A0A5M6IM72"/>
<dbReference type="OrthoDB" id="9803287at2"/>
<dbReference type="Gene3D" id="3.40.50.720">
    <property type="entry name" value="NAD(P)-binding Rossmann-like Domain"/>
    <property type="match status" value="1"/>
</dbReference>
<evidence type="ECO:0000256" key="5">
    <source>
        <dbReference type="ARBA" id="ARBA00023027"/>
    </source>
</evidence>
<organism evidence="10 11">
    <name type="scientific">Rhodovastum atsumiense</name>
    <dbReference type="NCBI Taxonomy" id="504468"/>
    <lineage>
        <taxon>Bacteria</taxon>
        <taxon>Pseudomonadati</taxon>
        <taxon>Pseudomonadota</taxon>
        <taxon>Alphaproteobacteria</taxon>
        <taxon>Acetobacterales</taxon>
        <taxon>Acetobacteraceae</taxon>
        <taxon>Rhodovastum</taxon>
    </lineage>
</organism>
<dbReference type="InterPro" id="IPR036291">
    <property type="entry name" value="NAD(P)-bd_dom_sf"/>
</dbReference>
<proteinExistence type="predicted"/>
<feature type="domain" description="3-hydroxyacyl-CoA dehydrogenase NAD binding" evidence="9">
    <location>
        <begin position="20"/>
        <end position="196"/>
    </location>
</feature>
<evidence type="ECO:0000259" key="9">
    <source>
        <dbReference type="Pfam" id="PF02737"/>
    </source>
</evidence>
<dbReference type="GO" id="GO:0003857">
    <property type="term" value="F:(3S)-3-hydroxyacyl-CoA dehydrogenase (NAD+) activity"/>
    <property type="evidence" value="ECO:0007669"/>
    <property type="project" value="UniProtKB-EC"/>
</dbReference>
<keyword evidence="5" id="KW-0520">NAD</keyword>
<feature type="domain" description="3-hydroxyacyl-CoA dehydrogenase C-terminal" evidence="8">
    <location>
        <begin position="353"/>
        <end position="408"/>
    </location>
</feature>
<dbReference type="EMBL" id="VWPK01000061">
    <property type="protein sequence ID" value="KAA5609047.1"/>
    <property type="molecule type" value="Genomic_DNA"/>
</dbReference>
<feature type="domain" description="3-hydroxyacyl-CoA dehydrogenase C-terminal" evidence="8">
    <location>
        <begin position="199"/>
        <end position="300"/>
    </location>
</feature>
<dbReference type="Pfam" id="PF00378">
    <property type="entry name" value="ECH_1"/>
    <property type="match status" value="1"/>
</dbReference>
<protein>
    <submittedName>
        <fullName evidence="10">3-hydroxyacyl-CoA dehydrogenase</fullName>
    </submittedName>
</protein>
<name>A0A5M6IM72_9PROT</name>
<dbReference type="InterPro" id="IPR001753">
    <property type="entry name" value="Enoyl-CoA_hydra/iso"/>
</dbReference>
<dbReference type="InterPro" id="IPR006176">
    <property type="entry name" value="3-OHacyl-CoA_DH_NAD-bd"/>
</dbReference>
<keyword evidence="2" id="KW-0276">Fatty acid metabolism</keyword>
<evidence type="ECO:0000256" key="6">
    <source>
        <dbReference type="ARBA" id="ARBA00023098"/>
    </source>
</evidence>
<dbReference type="PANTHER" id="PTHR48075">
    <property type="entry name" value="3-HYDROXYACYL-COA DEHYDROGENASE FAMILY PROTEIN"/>
    <property type="match status" value="1"/>
</dbReference>
<dbReference type="SUPFAM" id="SSF51735">
    <property type="entry name" value="NAD(P)-binding Rossmann-fold domains"/>
    <property type="match status" value="1"/>
</dbReference>
<dbReference type="Proteomes" id="UP000325255">
    <property type="component" value="Unassembled WGS sequence"/>
</dbReference>
<comment type="caution">
    <text evidence="10">The sequence shown here is derived from an EMBL/GenBank/DDBJ whole genome shotgun (WGS) entry which is preliminary data.</text>
</comment>
<evidence type="ECO:0000256" key="2">
    <source>
        <dbReference type="ARBA" id="ARBA00022832"/>
    </source>
</evidence>
<dbReference type="InterPro" id="IPR006108">
    <property type="entry name" value="3HC_DH_C"/>
</dbReference>
<dbReference type="UniPathway" id="UPA00659"/>